<dbReference type="InterPro" id="IPR000555">
    <property type="entry name" value="JAMM/MPN+_dom"/>
</dbReference>
<dbReference type="GO" id="GO:0031369">
    <property type="term" value="F:translation initiation factor binding"/>
    <property type="evidence" value="ECO:0000318"/>
    <property type="project" value="GO_Central"/>
</dbReference>
<dbReference type="GO" id="GO:0001732">
    <property type="term" value="P:formation of cytoplasmic translation initiation complex"/>
    <property type="evidence" value="ECO:0007669"/>
    <property type="project" value="UniProtKB-UniRule"/>
</dbReference>
<dbReference type="EMBL" id="EAAA01001987">
    <property type="status" value="NOT_ANNOTATED_CDS"/>
    <property type="molecule type" value="Genomic_DNA"/>
</dbReference>
<gene>
    <name evidence="6" type="primary">LOC100183816</name>
</gene>
<comment type="subunit">
    <text evidence="4">Component of the eukaryotic translation initiation factor 3 (eIF-3) complex.</text>
</comment>
<comment type="similarity">
    <text evidence="4">Belongs to the eIF-3 subunit F family.</text>
</comment>
<dbReference type="GO" id="GO:0006413">
    <property type="term" value="P:translational initiation"/>
    <property type="evidence" value="ECO:0000318"/>
    <property type="project" value="GO_Central"/>
</dbReference>
<dbReference type="PROSITE" id="PS50249">
    <property type="entry name" value="MPN"/>
    <property type="match status" value="1"/>
</dbReference>
<dbReference type="STRING" id="7719.ENSCINP00000010427"/>
<dbReference type="InParanoid" id="F7A5A0"/>
<reference evidence="6" key="3">
    <citation type="submission" date="2025-08" db="UniProtKB">
        <authorList>
            <consortium name="Ensembl"/>
        </authorList>
    </citation>
    <scope>IDENTIFICATION</scope>
</reference>
<dbReference type="InterPro" id="IPR037518">
    <property type="entry name" value="MPN"/>
</dbReference>
<sequence length="306" mass="34261">MISSEFHIKSMMNLVTPHATLKGRRTKMAEGRKVKVHPVVLFSIIDSFERRKEDAKRVIGTLLGTVDANAVTITNTFCVPHTESDDEVAFDMEFARNMYDLHRKVNPTEVIVGWYATGKDITEHSVLIHEYYSRESKCPVHLTVNTDLRPGAEIDFKAFISKPIGVPGKTQGMMFSPVPSHVEYYNAERVAVDRIKLGANNRAGVVSLPTDFENVLNATSTLSTMLDAVLQHVNNVLAGNAPMDPKIGRYLMDLVCTVPHMEEDEFDTMLNNNINDLLMVRYLTNVVKSQVALNEKLVNTTVIQPT</sequence>
<feature type="domain" description="MPN" evidence="5">
    <location>
        <begin position="34"/>
        <end position="165"/>
    </location>
</feature>
<dbReference type="GO" id="GO:0003743">
    <property type="term" value="F:translation initiation factor activity"/>
    <property type="evidence" value="ECO:0007669"/>
    <property type="project" value="UniProtKB-UniRule"/>
</dbReference>
<reference evidence="6" key="4">
    <citation type="submission" date="2025-09" db="UniProtKB">
        <authorList>
            <consortium name="Ensembl"/>
        </authorList>
    </citation>
    <scope>IDENTIFICATION</scope>
</reference>
<dbReference type="HOGENOM" id="CLU_027018_0_1_1"/>
<dbReference type="Ensembl" id="ENSCINT00000010427.3">
    <property type="protein sequence ID" value="ENSCINP00000010427.3"/>
    <property type="gene ID" value="ENSCING00000005058.3"/>
</dbReference>
<evidence type="ECO:0000259" key="5">
    <source>
        <dbReference type="PROSITE" id="PS50249"/>
    </source>
</evidence>
<protein>
    <recommendedName>
        <fullName evidence="4">Eukaryotic translation initiation factor 3 subunit F</fullName>
        <shortName evidence="4">eIF3f</shortName>
    </recommendedName>
    <alternativeName>
        <fullName evidence="4">Eukaryotic translation initiation factor 3 subunit 5</fullName>
    </alternativeName>
</protein>
<organism evidence="6 7">
    <name type="scientific">Ciona intestinalis</name>
    <name type="common">Transparent sea squirt</name>
    <name type="synonym">Ascidia intestinalis</name>
    <dbReference type="NCBI Taxonomy" id="7719"/>
    <lineage>
        <taxon>Eukaryota</taxon>
        <taxon>Metazoa</taxon>
        <taxon>Chordata</taxon>
        <taxon>Tunicata</taxon>
        <taxon>Ascidiacea</taxon>
        <taxon>Phlebobranchia</taxon>
        <taxon>Cionidae</taxon>
        <taxon>Ciona</taxon>
    </lineage>
</organism>
<dbReference type="GO" id="GO:0071541">
    <property type="term" value="C:eukaryotic translation initiation factor 3 complex, eIF3m"/>
    <property type="evidence" value="ECO:0000318"/>
    <property type="project" value="GO_Central"/>
</dbReference>
<comment type="function">
    <text evidence="4">Component of the eukaryotic translation initiation factor 3 (eIF-3) complex, which is involved in protein synthesis of a specialized repertoire of mRNAs and, together with other initiation factors, stimulates binding of mRNA and methionyl-tRNAi to the 40S ribosome. The eIF-3 complex specifically targets and initiates translation of a subset of mRNAs involved in cell proliferation.</text>
</comment>
<dbReference type="Proteomes" id="UP000008144">
    <property type="component" value="Chromosome 4"/>
</dbReference>
<dbReference type="GO" id="GO:0101005">
    <property type="term" value="F:deubiquitinase activity"/>
    <property type="evidence" value="ECO:0007669"/>
    <property type="project" value="UniProtKB-ARBA"/>
</dbReference>
<dbReference type="InterPro" id="IPR024969">
    <property type="entry name" value="EIF3F/CSN6-like_C"/>
</dbReference>
<evidence type="ECO:0000256" key="3">
    <source>
        <dbReference type="ARBA" id="ARBA00022917"/>
    </source>
</evidence>
<dbReference type="HAMAP" id="MF_03005">
    <property type="entry name" value="eIF3f"/>
    <property type="match status" value="1"/>
</dbReference>
<evidence type="ECO:0000313" key="7">
    <source>
        <dbReference type="Proteomes" id="UP000008144"/>
    </source>
</evidence>
<dbReference type="GO" id="GO:0033290">
    <property type="term" value="C:eukaryotic 48S preinitiation complex"/>
    <property type="evidence" value="ECO:0007669"/>
    <property type="project" value="UniProtKB-UniRule"/>
</dbReference>
<dbReference type="GeneTree" id="ENSGT00950000183073"/>
<dbReference type="SMART" id="SM00232">
    <property type="entry name" value="JAB_MPN"/>
    <property type="match status" value="1"/>
</dbReference>
<dbReference type="GO" id="GO:0016282">
    <property type="term" value="C:eukaryotic 43S preinitiation complex"/>
    <property type="evidence" value="ECO:0007669"/>
    <property type="project" value="UniProtKB-UniRule"/>
</dbReference>
<keyword evidence="1 4" id="KW-0963">Cytoplasm</keyword>
<proteinExistence type="inferred from homology"/>
<dbReference type="FunCoup" id="F7A5A0">
    <property type="interactions" value="950"/>
</dbReference>
<keyword evidence="3 4" id="KW-0648">Protein biosynthesis</keyword>
<dbReference type="OMA" id="EYFVHFH"/>
<evidence type="ECO:0000256" key="4">
    <source>
        <dbReference type="HAMAP-Rule" id="MF_03005"/>
    </source>
</evidence>
<evidence type="ECO:0000313" key="6">
    <source>
        <dbReference type="Ensembl" id="ENSCINP00000010427.3"/>
    </source>
</evidence>
<dbReference type="AlphaFoldDB" id="F7A5A0"/>
<accession>F7A5A0</accession>
<dbReference type="GO" id="GO:0008237">
    <property type="term" value="F:metallopeptidase activity"/>
    <property type="evidence" value="ECO:0007669"/>
    <property type="project" value="InterPro"/>
</dbReference>
<dbReference type="InterPro" id="IPR027531">
    <property type="entry name" value="eIF3f"/>
</dbReference>
<reference evidence="6" key="2">
    <citation type="journal article" date="2008" name="Genome Biol.">
        <title>Improved genome assembly and evidence-based global gene model set for the chordate Ciona intestinalis: new insight into intron and operon populations.</title>
        <authorList>
            <person name="Satou Y."/>
            <person name="Mineta K."/>
            <person name="Ogasawara M."/>
            <person name="Sasakura Y."/>
            <person name="Shoguchi E."/>
            <person name="Ueno K."/>
            <person name="Yamada L."/>
            <person name="Matsumoto J."/>
            <person name="Wasserscheid J."/>
            <person name="Dewar K."/>
            <person name="Wiley G.B."/>
            <person name="Macmil S.L."/>
            <person name="Roe B.A."/>
            <person name="Zeller R.W."/>
            <person name="Hastings K.E."/>
            <person name="Lemaire P."/>
            <person name="Lindquist E."/>
            <person name="Endo T."/>
            <person name="Hotta K."/>
            <person name="Inaba K."/>
        </authorList>
    </citation>
    <scope>NUCLEOTIDE SEQUENCE [LARGE SCALE GENOMIC DNA]</scope>
    <source>
        <strain evidence="6">wild type</strain>
    </source>
</reference>
<reference evidence="7" key="1">
    <citation type="journal article" date="2002" name="Science">
        <title>The draft genome of Ciona intestinalis: insights into chordate and vertebrate origins.</title>
        <authorList>
            <person name="Dehal P."/>
            <person name="Satou Y."/>
            <person name="Campbell R.K."/>
            <person name="Chapman J."/>
            <person name="Degnan B."/>
            <person name="De Tomaso A."/>
            <person name="Davidson B."/>
            <person name="Di Gregorio A."/>
            <person name="Gelpke M."/>
            <person name="Goodstein D.M."/>
            <person name="Harafuji N."/>
            <person name="Hastings K.E."/>
            <person name="Ho I."/>
            <person name="Hotta K."/>
            <person name="Huang W."/>
            <person name="Kawashima T."/>
            <person name="Lemaire P."/>
            <person name="Martinez D."/>
            <person name="Meinertzhagen I.A."/>
            <person name="Necula S."/>
            <person name="Nonaka M."/>
            <person name="Putnam N."/>
            <person name="Rash S."/>
            <person name="Saiga H."/>
            <person name="Satake M."/>
            <person name="Terry A."/>
            <person name="Yamada L."/>
            <person name="Wang H.G."/>
            <person name="Awazu S."/>
            <person name="Azumi K."/>
            <person name="Boore J."/>
            <person name="Branno M."/>
            <person name="Chin-Bow S."/>
            <person name="DeSantis R."/>
            <person name="Doyle S."/>
            <person name="Francino P."/>
            <person name="Keys D.N."/>
            <person name="Haga S."/>
            <person name="Hayashi H."/>
            <person name="Hino K."/>
            <person name="Imai K.S."/>
            <person name="Inaba K."/>
            <person name="Kano S."/>
            <person name="Kobayashi K."/>
            <person name="Kobayashi M."/>
            <person name="Lee B.I."/>
            <person name="Makabe K.W."/>
            <person name="Manohar C."/>
            <person name="Matassi G."/>
            <person name="Medina M."/>
            <person name="Mochizuki Y."/>
            <person name="Mount S."/>
            <person name="Morishita T."/>
            <person name="Miura S."/>
            <person name="Nakayama A."/>
            <person name="Nishizaka S."/>
            <person name="Nomoto H."/>
            <person name="Ohta F."/>
            <person name="Oishi K."/>
            <person name="Rigoutsos I."/>
            <person name="Sano M."/>
            <person name="Sasaki A."/>
            <person name="Sasakura Y."/>
            <person name="Shoguchi E."/>
            <person name="Shin-i T."/>
            <person name="Spagnuolo A."/>
            <person name="Stainier D."/>
            <person name="Suzuki M.M."/>
            <person name="Tassy O."/>
            <person name="Takatori N."/>
            <person name="Tokuoka M."/>
            <person name="Yagi K."/>
            <person name="Yoshizaki F."/>
            <person name="Wada S."/>
            <person name="Zhang C."/>
            <person name="Hyatt P.D."/>
            <person name="Larimer F."/>
            <person name="Detter C."/>
            <person name="Doggett N."/>
            <person name="Glavina T."/>
            <person name="Hawkins T."/>
            <person name="Richardson P."/>
            <person name="Lucas S."/>
            <person name="Kohara Y."/>
            <person name="Levine M."/>
            <person name="Satoh N."/>
            <person name="Rokhsar D.S."/>
        </authorList>
    </citation>
    <scope>NUCLEOTIDE SEQUENCE [LARGE SCALE GENOMIC DNA]</scope>
</reference>
<name>F7A5A0_CIOIN</name>
<keyword evidence="7" id="KW-1185">Reference proteome</keyword>
<dbReference type="Gene3D" id="3.40.140.10">
    <property type="entry name" value="Cytidine Deaminase, domain 2"/>
    <property type="match status" value="1"/>
</dbReference>
<dbReference type="PANTHER" id="PTHR10540">
    <property type="entry name" value="EUKARYOTIC TRANSLATION INITIATION FACTOR 3 SUBUNIT F-RELATED"/>
    <property type="match status" value="1"/>
</dbReference>
<dbReference type="PANTHER" id="PTHR10540:SF6">
    <property type="entry name" value="EUKARYOTIC TRANSLATION INITIATION FACTOR 3 SUBUNIT F"/>
    <property type="match status" value="1"/>
</dbReference>
<comment type="subcellular location">
    <subcellularLocation>
        <location evidence="4">Cytoplasm</location>
    </subcellularLocation>
</comment>
<dbReference type="Pfam" id="PF01398">
    <property type="entry name" value="JAB"/>
    <property type="match status" value="1"/>
</dbReference>
<keyword evidence="2 4" id="KW-0396">Initiation factor</keyword>
<dbReference type="CDD" id="cd08064">
    <property type="entry name" value="MPN_eIF3f"/>
    <property type="match status" value="1"/>
</dbReference>
<dbReference type="Pfam" id="PF13012">
    <property type="entry name" value="MitMem_reg"/>
    <property type="match status" value="1"/>
</dbReference>
<evidence type="ECO:0000256" key="1">
    <source>
        <dbReference type="ARBA" id="ARBA00022490"/>
    </source>
</evidence>
<evidence type="ECO:0000256" key="2">
    <source>
        <dbReference type="ARBA" id="ARBA00022540"/>
    </source>
</evidence>